<dbReference type="SUPFAM" id="SSF55895">
    <property type="entry name" value="Ribonuclease Rh-like"/>
    <property type="match status" value="1"/>
</dbReference>
<evidence type="ECO:0000313" key="4">
    <source>
        <dbReference type="Proteomes" id="UP001627154"/>
    </source>
</evidence>
<dbReference type="InterPro" id="IPR033130">
    <property type="entry name" value="RNase_T2_His_AS_2"/>
</dbReference>
<dbReference type="InterPro" id="IPR018188">
    <property type="entry name" value="RNase_T2_His_AS_1"/>
</dbReference>
<dbReference type="EMBL" id="JBJJXI010000032">
    <property type="protein sequence ID" value="KAL3402957.1"/>
    <property type="molecule type" value="Genomic_DNA"/>
</dbReference>
<protein>
    <submittedName>
        <fullName evidence="3">Uncharacterized protein</fullName>
    </submittedName>
</protein>
<reference evidence="3 4" key="1">
    <citation type="journal article" date="2024" name="bioRxiv">
        <title>A reference genome for Trichogramma kaykai: A tiny desert-dwelling parasitoid wasp with competing sex-ratio distorters.</title>
        <authorList>
            <person name="Culotta J."/>
            <person name="Lindsey A.R."/>
        </authorList>
    </citation>
    <scope>NUCLEOTIDE SEQUENCE [LARGE SCALE GENOMIC DNA]</scope>
    <source>
        <strain evidence="3 4">KSX58</strain>
    </source>
</reference>
<sequence length="283" mass="33598">MDSKKLIMDIFKMSKTDSKIVYDPFVLSLMWPQGSCHYGRYEHIQDKNERMRLIQKSTKKTCSECNMPTDKRNWTIHGLWPSSDTLTEEEKRKHLYYCREDEVDEGSFRTDLRNNLKSKWISFGKRSDSRFRQYEWNKHGTCAKIDKLDSPKKYFKKTVELYVKYQPGIYLHEDARIISKGTCPIKIILNHLKKFLGAIPIIVCYQLKNGSQYIREIRICLDKELKNPINCKNTLSSCFCWVELSKHSVHLPPSRCKSQRRRGRGNTLYYVTEMRNRMIIDGK</sequence>
<dbReference type="PANTHER" id="PTHR11240:SF22">
    <property type="entry name" value="RIBONUCLEASE T2"/>
    <property type="match status" value="1"/>
</dbReference>
<comment type="similarity">
    <text evidence="1 2">Belongs to the RNase T2 family.</text>
</comment>
<evidence type="ECO:0000313" key="3">
    <source>
        <dbReference type="EMBL" id="KAL3402957.1"/>
    </source>
</evidence>
<accession>A0ABD2XDV1</accession>
<evidence type="ECO:0000256" key="1">
    <source>
        <dbReference type="ARBA" id="ARBA00007469"/>
    </source>
</evidence>
<dbReference type="Pfam" id="PF00445">
    <property type="entry name" value="Ribonuclease_T2"/>
    <property type="match status" value="1"/>
</dbReference>
<name>A0ABD2XDV1_9HYME</name>
<dbReference type="PANTHER" id="PTHR11240">
    <property type="entry name" value="RIBONUCLEASE T2"/>
    <property type="match status" value="1"/>
</dbReference>
<comment type="caution">
    <text evidence="3">The sequence shown here is derived from an EMBL/GenBank/DDBJ whole genome shotgun (WGS) entry which is preliminary data.</text>
</comment>
<dbReference type="InterPro" id="IPR036430">
    <property type="entry name" value="RNase_T2-like_sf"/>
</dbReference>
<dbReference type="InterPro" id="IPR001568">
    <property type="entry name" value="RNase_T2-like"/>
</dbReference>
<evidence type="ECO:0000256" key="2">
    <source>
        <dbReference type="RuleBase" id="RU004328"/>
    </source>
</evidence>
<dbReference type="Proteomes" id="UP001627154">
    <property type="component" value="Unassembled WGS sequence"/>
</dbReference>
<organism evidence="3 4">
    <name type="scientific">Trichogramma kaykai</name>
    <dbReference type="NCBI Taxonomy" id="54128"/>
    <lineage>
        <taxon>Eukaryota</taxon>
        <taxon>Metazoa</taxon>
        <taxon>Ecdysozoa</taxon>
        <taxon>Arthropoda</taxon>
        <taxon>Hexapoda</taxon>
        <taxon>Insecta</taxon>
        <taxon>Pterygota</taxon>
        <taxon>Neoptera</taxon>
        <taxon>Endopterygota</taxon>
        <taxon>Hymenoptera</taxon>
        <taxon>Apocrita</taxon>
        <taxon>Proctotrupomorpha</taxon>
        <taxon>Chalcidoidea</taxon>
        <taxon>Trichogrammatidae</taxon>
        <taxon>Trichogramma</taxon>
    </lineage>
</organism>
<keyword evidence="4" id="KW-1185">Reference proteome</keyword>
<dbReference type="CDD" id="cd00374">
    <property type="entry name" value="RNase_T2"/>
    <property type="match status" value="1"/>
</dbReference>
<dbReference type="PROSITE" id="PS00530">
    <property type="entry name" value="RNASE_T2_1"/>
    <property type="match status" value="1"/>
</dbReference>
<gene>
    <name evidence="3" type="ORF">TKK_004112</name>
</gene>
<proteinExistence type="inferred from homology"/>
<dbReference type="Gene3D" id="3.90.730.10">
    <property type="entry name" value="Ribonuclease T2-like"/>
    <property type="match status" value="1"/>
</dbReference>
<dbReference type="PROSITE" id="PS00531">
    <property type="entry name" value="RNASE_T2_2"/>
    <property type="match status" value="1"/>
</dbReference>
<dbReference type="AlphaFoldDB" id="A0ABD2XDV1"/>
<dbReference type="GO" id="GO:0006401">
    <property type="term" value="P:RNA catabolic process"/>
    <property type="evidence" value="ECO:0007669"/>
    <property type="project" value="UniProtKB-ARBA"/>
</dbReference>